<dbReference type="PROSITE" id="PS50112">
    <property type="entry name" value="PAS"/>
    <property type="match status" value="1"/>
</dbReference>
<gene>
    <name evidence="2" type="ORF">CVH13_01365</name>
</gene>
<dbReference type="InterPro" id="IPR035965">
    <property type="entry name" value="PAS-like_dom_sf"/>
</dbReference>
<dbReference type="InterPro" id="IPR000014">
    <property type="entry name" value="PAS"/>
</dbReference>
<dbReference type="EMBL" id="PHFD01000285">
    <property type="protein sequence ID" value="PKH45823.1"/>
    <property type="molecule type" value="Genomic_DNA"/>
</dbReference>
<keyword evidence="2" id="KW-0418">Kinase</keyword>
<proteinExistence type="predicted"/>
<feature type="domain" description="PAS" evidence="1">
    <location>
        <begin position="11"/>
        <end position="59"/>
    </location>
</feature>
<dbReference type="PANTHER" id="PTHR44757:SF2">
    <property type="entry name" value="BIOFILM ARCHITECTURE MAINTENANCE PROTEIN MBAA"/>
    <property type="match status" value="1"/>
</dbReference>
<evidence type="ECO:0000313" key="2">
    <source>
        <dbReference type="EMBL" id="PKH45823.1"/>
    </source>
</evidence>
<dbReference type="AlphaFoldDB" id="A0A2J1DUN2"/>
<dbReference type="Proteomes" id="UP000233649">
    <property type="component" value="Unassembled WGS sequence"/>
</dbReference>
<evidence type="ECO:0000313" key="3">
    <source>
        <dbReference type="Proteomes" id="UP000233649"/>
    </source>
</evidence>
<reference evidence="2 3" key="1">
    <citation type="journal article" date="2017" name="FEMS Microbiol. Ecol.">
        <title>Reconstructed genomes of novel Dehalococcoides mccartyi strains from 1,2,3,4-tetrachlorodibenzo-p-dioxin-dechlorinating enrichment cultures reveal divergent reductive dehalogenase gene profiles.</title>
        <authorList>
            <person name="Dam H.T."/>
            <person name="Vollmers J."/>
            <person name="Kaster A.K."/>
            <person name="Haggblom M.M."/>
        </authorList>
    </citation>
    <scope>NUCLEOTIDE SEQUENCE [LARGE SCALE GENOMIC DNA]</scope>
    <source>
        <strain evidence="2 3">H1-3-2.001</strain>
    </source>
</reference>
<dbReference type="SUPFAM" id="SSF55785">
    <property type="entry name" value="PYP-like sensor domain (PAS domain)"/>
    <property type="match status" value="2"/>
</dbReference>
<dbReference type="CDD" id="cd00130">
    <property type="entry name" value="PAS"/>
    <property type="match status" value="1"/>
</dbReference>
<evidence type="ECO:0000259" key="1">
    <source>
        <dbReference type="PROSITE" id="PS50112"/>
    </source>
</evidence>
<name>A0A2J1DUN2_9CHLR</name>
<dbReference type="SMART" id="SM00091">
    <property type="entry name" value="PAS"/>
    <property type="match status" value="2"/>
</dbReference>
<protein>
    <submittedName>
        <fullName evidence="2">Hybrid sensor histidine kinase/response regulator</fullName>
    </submittedName>
</protein>
<organism evidence="2 3">
    <name type="scientific">Dehalococcoides mccartyi</name>
    <dbReference type="NCBI Taxonomy" id="61435"/>
    <lineage>
        <taxon>Bacteria</taxon>
        <taxon>Bacillati</taxon>
        <taxon>Chloroflexota</taxon>
        <taxon>Dehalococcoidia</taxon>
        <taxon>Dehalococcoidales</taxon>
        <taxon>Dehalococcoidaceae</taxon>
        <taxon>Dehalococcoides</taxon>
    </lineage>
</organism>
<comment type="caution">
    <text evidence="2">The sequence shown here is derived from an EMBL/GenBank/DDBJ whole genome shotgun (WGS) entry which is preliminary data.</text>
</comment>
<dbReference type="NCBIfam" id="TIGR00229">
    <property type="entry name" value="sensory_box"/>
    <property type="match status" value="2"/>
</dbReference>
<dbReference type="Gene3D" id="3.30.450.20">
    <property type="entry name" value="PAS domain"/>
    <property type="match status" value="2"/>
</dbReference>
<dbReference type="GO" id="GO:0016301">
    <property type="term" value="F:kinase activity"/>
    <property type="evidence" value="ECO:0007669"/>
    <property type="project" value="UniProtKB-KW"/>
</dbReference>
<dbReference type="InterPro" id="IPR052155">
    <property type="entry name" value="Biofilm_reg_signaling"/>
</dbReference>
<dbReference type="Pfam" id="PF13188">
    <property type="entry name" value="PAS_8"/>
    <property type="match status" value="1"/>
</dbReference>
<dbReference type="PANTHER" id="PTHR44757">
    <property type="entry name" value="DIGUANYLATE CYCLASE DGCP"/>
    <property type="match status" value="1"/>
</dbReference>
<accession>A0A2J1DUN2</accession>
<sequence length="213" mass="24772">MNNKGLGLEASELRYRRLFETAQDGILILDANTGKIADANPFLLNILGYAQEEILGKELWEIGIFKDIASSRKAFAVLQEKEYIRYEDLPLKTKSGQIQQVEFVSNVYWVGDEKIIQCNIRDITDRKRAEELLRKTEERHREFYQKSPIGYQSLDSEGRFLEVNQAWLDDMGYKRKKLLVIGSGNFCNQTKWIFSGNVFRFSKLQVLLTLNFT</sequence>
<keyword evidence="2" id="KW-0808">Transferase</keyword>